<reference evidence="1" key="1">
    <citation type="submission" date="2020-11" db="EMBL/GenBank/DDBJ databases">
        <authorList>
            <person name="Tran Van P."/>
        </authorList>
    </citation>
    <scope>NUCLEOTIDE SEQUENCE</scope>
</reference>
<keyword evidence="2" id="KW-1185">Reference proteome</keyword>
<dbReference type="EMBL" id="CAJPVJ010005363">
    <property type="protein sequence ID" value="CAG2169463.1"/>
    <property type="molecule type" value="Genomic_DNA"/>
</dbReference>
<dbReference type="EMBL" id="OC920188">
    <property type="protein sequence ID" value="CAD7652276.1"/>
    <property type="molecule type" value="Genomic_DNA"/>
</dbReference>
<dbReference type="AlphaFoldDB" id="A0A7R9M2G1"/>
<sequence>MDEFLNDNPDYLSDYVLNNVSTEQIERWLIRKNRNKKSSLSRYKFCVHADKRKMLQSLTNMLSQDTPQRTYVLNELSATIASAVNASHWHLFLIDWISQSEQDSNQFENISRLAHHRNVDNTDMTLALYVSKFKKAITCCVDEYDSRFPNGVPKAPQCTSFAMALPIVQSDNTIIGVLELYRKKGSPYFFEEDEEVQYTRNC</sequence>
<organism evidence="1">
    <name type="scientific">Oppiella nova</name>
    <dbReference type="NCBI Taxonomy" id="334625"/>
    <lineage>
        <taxon>Eukaryota</taxon>
        <taxon>Metazoa</taxon>
        <taxon>Ecdysozoa</taxon>
        <taxon>Arthropoda</taxon>
        <taxon>Chelicerata</taxon>
        <taxon>Arachnida</taxon>
        <taxon>Acari</taxon>
        <taxon>Acariformes</taxon>
        <taxon>Sarcoptiformes</taxon>
        <taxon>Oribatida</taxon>
        <taxon>Brachypylina</taxon>
        <taxon>Oppioidea</taxon>
        <taxon>Oppiidae</taxon>
        <taxon>Oppiella</taxon>
    </lineage>
</organism>
<evidence type="ECO:0000313" key="1">
    <source>
        <dbReference type="EMBL" id="CAD7652276.1"/>
    </source>
</evidence>
<dbReference type="Gene3D" id="3.30.450.40">
    <property type="match status" value="1"/>
</dbReference>
<name>A0A7R9M2G1_9ACAR</name>
<dbReference type="SUPFAM" id="SSF55781">
    <property type="entry name" value="GAF domain-like"/>
    <property type="match status" value="1"/>
</dbReference>
<evidence type="ECO:0000313" key="2">
    <source>
        <dbReference type="Proteomes" id="UP000728032"/>
    </source>
</evidence>
<evidence type="ECO:0008006" key="3">
    <source>
        <dbReference type="Google" id="ProtNLM"/>
    </source>
</evidence>
<proteinExistence type="predicted"/>
<protein>
    <recommendedName>
        <fullName evidence="3">GAF domain-containing protein</fullName>
    </recommendedName>
</protein>
<dbReference type="InterPro" id="IPR029016">
    <property type="entry name" value="GAF-like_dom_sf"/>
</dbReference>
<accession>A0A7R9M2G1</accession>
<gene>
    <name evidence="1" type="ORF">ONB1V03_LOCUS8940</name>
</gene>
<dbReference type="Proteomes" id="UP000728032">
    <property type="component" value="Unassembled WGS sequence"/>
</dbReference>
<dbReference type="OrthoDB" id="6423362at2759"/>